<protein>
    <recommendedName>
        <fullName evidence="3">Cadherin domain-containing protein</fullName>
    </recommendedName>
</protein>
<comment type="caution">
    <text evidence="1">The sequence shown here is derived from an EMBL/GenBank/DDBJ whole genome shotgun (WGS) entry which is preliminary data.</text>
</comment>
<evidence type="ECO:0000313" key="2">
    <source>
        <dbReference type="Proteomes" id="UP000316759"/>
    </source>
</evidence>
<dbReference type="EMBL" id="SUNJ01007540">
    <property type="protein sequence ID" value="TPP61905.1"/>
    <property type="molecule type" value="Genomic_DNA"/>
</dbReference>
<accession>A0A504YMZ6</accession>
<name>A0A504YMZ6_FASGI</name>
<reference evidence="1 2" key="1">
    <citation type="submission" date="2019-04" db="EMBL/GenBank/DDBJ databases">
        <title>Annotation for the trematode Fasciola gigantica.</title>
        <authorList>
            <person name="Choi Y.-J."/>
        </authorList>
    </citation>
    <scope>NUCLEOTIDE SEQUENCE [LARGE SCALE GENOMIC DNA]</scope>
    <source>
        <strain evidence="1">Uganda_cow_1</strain>
    </source>
</reference>
<dbReference type="OrthoDB" id="6322824at2759"/>
<evidence type="ECO:0000313" key="1">
    <source>
        <dbReference type="EMBL" id="TPP61905.1"/>
    </source>
</evidence>
<evidence type="ECO:0008006" key="3">
    <source>
        <dbReference type="Google" id="ProtNLM"/>
    </source>
</evidence>
<organism evidence="1 2">
    <name type="scientific">Fasciola gigantica</name>
    <name type="common">Giant liver fluke</name>
    <dbReference type="NCBI Taxonomy" id="46835"/>
    <lineage>
        <taxon>Eukaryota</taxon>
        <taxon>Metazoa</taxon>
        <taxon>Spiralia</taxon>
        <taxon>Lophotrochozoa</taxon>
        <taxon>Platyhelminthes</taxon>
        <taxon>Trematoda</taxon>
        <taxon>Digenea</taxon>
        <taxon>Plagiorchiida</taxon>
        <taxon>Echinostomata</taxon>
        <taxon>Echinostomatoidea</taxon>
        <taxon>Fasciolidae</taxon>
        <taxon>Fasciola</taxon>
    </lineage>
</organism>
<keyword evidence="2" id="KW-1185">Reference proteome</keyword>
<gene>
    <name evidence="1" type="ORF">FGIG_00297</name>
</gene>
<proteinExistence type="predicted"/>
<dbReference type="Proteomes" id="UP000316759">
    <property type="component" value="Unassembled WGS sequence"/>
</dbReference>
<dbReference type="AlphaFoldDB" id="A0A504YMZ6"/>
<sequence length="369" mass="40605">MALIYCETMHDIHTLREKCYKSHFKTFVICSVSDNRKPRFTRTFYEFTIDPVNPESTEYLAGELFATDADNVKLECGQLQFAISERPIKTNILLVDPESGKVRWNKSHTVQHFPLYITVTVRNPAPFDELYDTAVIRVKEGNLSTVRKKEAENVNHEMIPQILGRTKRELVSPPSEIQATIQNISDSASKVICKGCFMQTKVTVTLPFKTTKPSIHLLGPTTNSSYMGYVEDVMINNTGSGISSAVSCVRSIQVSDGIGMSSVGLDCGSITVNKPQGTSMGDFSFDVLYKNRVINTTASGTILDSGFTIIDGDNLIIGILEIVVAPRVPNFVMSNCPTETVLTGSVTKVAFELFAPVILGNYTVSSNTV</sequence>